<dbReference type="AlphaFoldDB" id="A0A9D4RJP7"/>
<name>A0A9D4RJP7_DREPO</name>
<accession>A0A9D4RJP7</accession>
<proteinExistence type="predicted"/>
<comment type="caution">
    <text evidence="1">The sequence shown here is derived from an EMBL/GenBank/DDBJ whole genome shotgun (WGS) entry which is preliminary data.</text>
</comment>
<evidence type="ECO:0000313" key="2">
    <source>
        <dbReference type="Proteomes" id="UP000828390"/>
    </source>
</evidence>
<keyword evidence="2" id="KW-1185">Reference proteome</keyword>
<dbReference type="Proteomes" id="UP000828390">
    <property type="component" value="Unassembled WGS sequence"/>
</dbReference>
<organism evidence="1 2">
    <name type="scientific">Dreissena polymorpha</name>
    <name type="common">Zebra mussel</name>
    <name type="synonym">Mytilus polymorpha</name>
    <dbReference type="NCBI Taxonomy" id="45954"/>
    <lineage>
        <taxon>Eukaryota</taxon>
        <taxon>Metazoa</taxon>
        <taxon>Spiralia</taxon>
        <taxon>Lophotrochozoa</taxon>
        <taxon>Mollusca</taxon>
        <taxon>Bivalvia</taxon>
        <taxon>Autobranchia</taxon>
        <taxon>Heteroconchia</taxon>
        <taxon>Euheterodonta</taxon>
        <taxon>Imparidentia</taxon>
        <taxon>Neoheterodontei</taxon>
        <taxon>Myida</taxon>
        <taxon>Dreissenoidea</taxon>
        <taxon>Dreissenidae</taxon>
        <taxon>Dreissena</taxon>
    </lineage>
</organism>
<protein>
    <submittedName>
        <fullName evidence="1">Uncharacterized protein</fullName>
    </submittedName>
</protein>
<gene>
    <name evidence="1" type="ORF">DPMN_031831</name>
</gene>
<reference evidence="1" key="2">
    <citation type="submission" date="2020-11" db="EMBL/GenBank/DDBJ databases">
        <authorList>
            <person name="McCartney M.A."/>
            <person name="Auch B."/>
            <person name="Kono T."/>
            <person name="Mallez S."/>
            <person name="Becker A."/>
            <person name="Gohl D.M."/>
            <person name="Silverstein K.A.T."/>
            <person name="Koren S."/>
            <person name="Bechman K.B."/>
            <person name="Herman A."/>
            <person name="Abrahante J.E."/>
            <person name="Garbe J."/>
        </authorList>
    </citation>
    <scope>NUCLEOTIDE SEQUENCE</scope>
    <source>
        <strain evidence="1">Duluth1</strain>
        <tissue evidence="1">Whole animal</tissue>
    </source>
</reference>
<reference evidence="1" key="1">
    <citation type="journal article" date="2019" name="bioRxiv">
        <title>The Genome of the Zebra Mussel, Dreissena polymorpha: A Resource for Invasive Species Research.</title>
        <authorList>
            <person name="McCartney M.A."/>
            <person name="Auch B."/>
            <person name="Kono T."/>
            <person name="Mallez S."/>
            <person name="Zhang Y."/>
            <person name="Obille A."/>
            <person name="Becker A."/>
            <person name="Abrahante J.E."/>
            <person name="Garbe J."/>
            <person name="Badalamenti J.P."/>
            <person name="Herman A."/>
            <person name="Mangelson H."/>
            <person name="Liachko I."/>
            <person name="Sullivan S."/>
            <person name="Sone E.D."/>
            <person name="Koren S."/>
            <person name="Silverstein K.A.T."/>
            <person name="Beckman K.B."/>
            <person name="Gohl D.M."/>
        </authorList>
    </citation>
    <scope>NUCLEOTIDE SEQUENCE</scope>
    <source>
        <strain evidence="1">Duluth1</strain>
        <tissue evidence="1">Whole animal</tissue>
    </source>
</reference>
<sequence>MNSDNDLYTIQPTNQNQAHVALIEKHNSNSNGSILQKAIKENASQHTLQCSSYHKLKDWERELFHIQRQKIGTEEYWQYEVRYVC</sequence>
<dbReference type="EMBL" id="JAIWYP010000002">
    <property type="protein sequence ID" value="KAH3868680.1"/>
    <property type="molecule type" value="Genomic_DNA"/>
</dbReference>
<evidence type="ECO:0000313" key="1">
    <source>
        <dbReference type="EMBL" id="KAH3868680.1"/>
    </source>
</evidence>